<protein>
    <recommendedName>
        <fullName evidence="5">MazF family transcriptional regulator</fullName>
    </recommendedName>
</protein>
<dbReference type="Pfam" id="PF02452">
    <property type="entry name" value="PemK_toxin"/>
    <property type="match status" value="1"/>
</dbReference>
<dbReference type="GO" id="GO:0016075">
    <property type="term" value="P:rRNA catabolic process"/>
    <property type="evidence" value="ECO:0007669"/>
    <property type="project" value="TreeGrafter"/>
</dbReference>
<comment type="similarity">
    <text evidence="1">Belongs to the PemK/MazF family.</text>
</comment>
<dbReference type="SUPFAM" id="SSF50118">
    <property type="entry name" value="Cell growth inhibitor/plasmid maintenance toxic component"/>
    <property type="match status" value="1"/>
</dbReference>
<dbReference type="RefSeq" id="WP_094941872.1">
    <property type="nucleotide sequence ID" value="NZ_NOKQ01000155.1"/>
</dbReference>
<dbReference type="GO" id="GO:0003677">
    <property type="term" value="F:DNA binding"/>
    <property type="evidence" value="ECO:0007669"/>
    <property type="project" value="InterPro"/>
</dbReference>
<dbReference type="GO" id="GO:0004521">
    <property type="term" value="F:RNA endonuclease activity"/>
    <property type="evidence" value="ECO:0007669"/>
    <property type="project" value="TreeGrafter"/>
</dbReference>
<evidence type="ECO:0000313" key="4">
    <source>
        <dbReference type="Proteomes" id="UP000217065"/>
    </source>
</evidence>
<evidence type="ECO:0000313" key="3">
    <source>
        <dbReference type="EMBL" id="OZS78957.1"/>
    </source>
</evidence>
<evidence type="ECO:0000256" key="2">
    <source>
        <dbReference type="ARBA" id="ARBA00022649"/>
    </source>
</evidence>
<organism evidence="3 4">
    <name type="scientific">Tetzosporium hominis</name>
    <dbReference type="NCBI Taxonomy" id="2020506"/>
    <lineage>
        <taxon>Bacteria</taxon>
        <taxon>Bacillati</taxon>
        <taxon>Bacillota</taxon>
        <taxon>Bacilli</taxon>
        <taxon>Bacillales</taxon>
        <taxon>Caryophanaceae</taxon>
        <taxon>Tetzosporium</taxon>
    </lineage>
</organism>
<keyword evidence="2" id="KW-1277">Toxin-antitoxin system</keyword>
<dbReference type="OrthoDB" id="2970721at2"/>
<dbReference type="GO" id="GO:0006402">
    <property type="term" value="P:mRNA catabolic process"/>
    <property type="evidence" value="ECO:0007669"/>
    <property type="project" value="TreeGrafter"/>
</dbReference>
<dbReference type="AlphaFoldDB" id="A0A264W7E4"/>
<dbReference type="Proteomes" id="UP000217065">
    <property type="component" value="Unassembled WGS sequence"/>
</dbReference>
<reference evidence="3 4" key="1">
    <citation type="submission" date="2017-07" db="EMBL/GenBank/DDBJ databases">
        <title>Tetzosporium hominis gen.nov. sp.nov.</title>
        <authorList>
            <person name="Tetz G."/>
            <person name="Tetz V."/>
        </authorList>
    </citation>
    <scope>NUCLEOTIDE SEQUENCE [LARGE SCALE GENOMIC DNA]</scope>
    <source>
        <strain evidence="3 4">VT-49</strain>
    </source>
</reference>
<accession>A0A264W7E4</accession>
<evidence type="ECO:0000256" key="1">
    <source>
        <dbReference type="ARBA" id="ARBA00007521"/>
    </source>
</evidence>
<dbReference type="InterPro" id="IPR003477">
    <property type="entry name" value="PemK-like"/>
</dbReference>
<sequence length="185" mass="21207">MTDKKQYVDSEIENLKSRLERELKKTDSTYQWKVKKIIDSIVEKCELDEKSKKHAGEKKSHHRKFHPVRPVRGEIYNVLLSPDNVGTELNNNHLCVIISNPKKNIYSEKVNVVPIEGDGRRIDPMNNIQLTNEDLEFGTITKDPSRIIGGDIMTIDKARIDRKVAKLSPEKLEEVMAMVTSQLGI</sequence>
<dbReference type="InterPro" id="IPR011067">
    <property type="entry name" value="Plasmid_toxin/cell-grow_inhib"/>
</dbReference>
<dbReference type="PANTHER" id="PTHR33988">
    <property type="entry name" value="ENDORIBONUCLEASE MAZF-RELATED"/>
    <property type="match status" value="1"/>
</dbReference>
<comment type="caution">
    <text evidence="3">The sequence shown here is derived from an EMBL/GenBank/DDBJ whole genome shotgun (WGS) entry which is preliminary data.</text>
</comment>
<gene>
    <name evidence="3" type="ORF">CF394_03445</name>
</gene>
<proteinExistence type="inferred from homology"/>
<dbReference type="EMBL" id="NOKQ01000155">
    <property type="protein sequence ID" value="OZS78957.1"/>
    <property type="molecule type" value="Genomic_DNA"/>
</dbReference>
<keyword evidence="4" id="KW-1185">Reference proteome</keyword>
<dbReference type="Gene3D" id="2.30.30.110">
    <property type="match status" value="1"/>
</dbReference>
<name>A0A264W7E4_9BACL</name>
<evidence type="ECO:0008006" key="5">
    <source>
        <dbReference type="Google" id="ProtNLM"/>
    </source>
</evidence>